<accession>A0A7W9JHL6</accession>
<dbReference type="InterPro" id="IPR003797">
    <property type="entry name" value="DegV"/>
</dbReference>
<dbReference type="GO" id="GO:0008289">
    <property type="term" value="F:lipid binding"/>
    <property type="evidence" value="ECO:0007669"/>
    <property type="project" value="UniProtKB-KW"/>
</dbReference>
<name>A0A7W9JHL6_9MICC</name>
<dbReference type="PROSITE" id="PS51482">
    <property type="entry name" value="DEGV"/>
    <property type="match status" value="1"/>
</dbReference>
<evidence type="ECO:0000313" key="2">
    <source>
        <dbReference type="EMBL" id="MBB5848058.1"/>
    </source>
</evidence>
<dbReference type="Proteomes" id="UP000567246">
    <property type="component" value="Unassembled WGS sequence"/>
</dbReference>
<dbReference type="PANTHER" id="PTHR33434">
    <property type="entry name" value="DEGV DOMAIN-CONTAINING PROTEIN DR_1986-RELATED"/>
    <property type="match status" value="1"/>
</dbReference>
<keyword evidence="1" id="KW-0446">Lipid-binding</keyword>
<reference evidence="2 3" key="1">
    <citation type="submission" date="2020-08" db="EMBL/GenBank/DDBJ databases">
        <title>Sequencing the genomes of 1000 actinobacteria strains.</title>
        <authorList>
            <person name="Klenk H.-P."/>
        </authorList>
    </citation>
    <scope>NUCLEOTIDE SEQUENCE [LARGE SCALE GENOMIC DNA]</scope>
    <source>
        <strain evidence="2 3">DSM 17945</strain>
    </source>
</reference>
<dbReference type="Gene3D" id="3.30.1180.10">
    <property type="match status" value="1"/>
</dbReference>
<sequence>MATIEQWRDDALVRLRSRRSQLVGRARYGLKPPRRDRTAVVTDSAAALPAAVLGHSLAAGIRQVPLPVMVGDQIHAEGTDDLALELPLALAAGTALRTSRPSPGAFRSVYAQLAREGYARILSVHLSGELSGTVEAARLAAADAERPVTVVDSRTVGFALGMAVVDAAVDAGVGMPVARIRERLEATVDSSHVLFTVPSLEQLRRGGRISGLASLIGTLLHVRPVLAVDDGAISLVDRPRSAARAVDRLVELATERAGDVPVRIAVHEYGDPETAAALAERLTPVSTTPVPVVELPAVLAAHLGLGALGVVVCPLESPTGGSGD</sequence>
<comment type="caution">
    <text evidence="2">The sequence shown here is derived from an EMBL/GenBank/DDBJ whole genome shotgun (WGS) entry which is preliminary data.</text>
</comment>
<dbReference type="SUPFAM" id="SSF82549">
    <property type="entry name" value="DAK1/DegV-like"/>
    <property type="match status" value="1"/>
</dbReference>
<keyword evidence="3" id="KW-1185">Reference proteome</keyword>
<dbReference type="RefSeq" id="WP_184170817.1">
    <property type="nucleotide sequence ID" value="NZ_BAABAG010000005.1"/>
</dbReference>
<organism evidence="2 3">
    <name type="scientific">Micrococcus endophyticus</name>
    <dbReference type="NCBI Taxonomy" id="455343"/>
    <lineage>
        <taxon>Bacteria</taxon>
        <taxon>Bacillati</taxon>
        <taxon>Actinomycetota</taxon>
        <taxon>Actinomycetes</taxon>
        <taxon>Micrococcales</taxon>
        <taxon>Micrococcaceae</taxon>
        <taxon>Micrococcus</taxon>
    </lineage>
</organism>
<evidence type="ECO:0000256" key="1">
    <source>
        <dbReference type="ARBA" id="ARBA00023121"/>
    </source>
</evidence>
<dbReference type="EMBL" id="JACHMW010000001">
    <property type="protein sequence ID" value="MBB5848058.1"/>
    <property type="molecule type" value="Genomic_DNA"/>
</dbReference>
<dbReference type="InterPro" id="IPR043168">
    <property type="entry name" value="DegV_C"/>
</dbReference>
<dbReference type="InterPro" id="IPR050270">
    <property type="entry name" value="DegV_domain_contain"/>
</dbReference>
<dbReference type="PANTHER" id="PTHR33434:SF2">
    <property type="entry name" value="FATTY ACID-BINDING PROTEIN TM_1468"/>
    <property type="match status" value="1"/>
</dbReference>
<protein>
    <submittedName>
        <fullName evidence="2">DegV family protein with EDD domain</fullName>
    </submittedName>
</protein>
<evidence type="ECO:0000313" key="3">
    <source>
        <dbReference type="Proteomes" id="UP000567246"/>
    </source>
</evidence>
<dbReference type="Pfam" id="PF02645">
    <property type="entry name" value="DegV"/>
    <property type="match status" value="1"/>
</dbReference>
<dbReference type="NCBIfam" id="TIGR00762">
    <property type="entry name" value="DegV"/>
    <property type="match status" value="1"/>
</dbReference>
<gene>
    <name evidence="2" type="ORF">HDA33_000622</name>
</gene>
<dbReference type="Gene3D" id="3.40.50.10170">
    <property type="match status" value="1"/>
</dbReference>
<dbReference type="AlphaFoldDB" id="A0A7W9JHL6"/>
<proteinExistence type="predicted"/>